<keyword evidence="3 6" id="KW-0547">Nucleotide-binding</keyword>
<keyword evidence="10" id="KW-1185">Reference proteome</keyword>
<feature type="region of interest" description="Disordered" evidence="7">
    <location>
        <begin position="1092"/>
        <end position="1122"/>
    </location>
</feature>
<feature type="region of interest" description="Disordered" evidence="7">
    <location>
        <begin position="1041"/>
        <end position="1070"/>
    </location>
</feature>
<dbReference type="OMA" id="HTIACSA"/>
<dbReference type="Proteomes" id="UP000265515">
    <property type="component" value="Unassembled WGS sequence"/>
</dbReference>
<feature type="domain" description="Protein kinase" evidence="8">
    <location>
        <begin position="1948"/>
        <end position="2220"/>
    </location>
</feature>
<evidence type="ECO:0000256" key="7">
    <source>
        <dbReference type="SAM" id="MobiDB-lite"/>
    </source>
</evidence>
<comment type="caution">
    <text evidence="9">The sequence shown here is derived from an EMBL/GenBank/DDBJ whole genome shotgun (WGS) entry which is preliminary data.</text>
</comment>
<dbReference type="OrthoDB" id="4062651at2759"/>
<dbReference type="PANTHER" id="PTHR23257:SF963">
    <property type="entry name" value="AT08303P"/>
    <property type="match status" value="1"/>
</dbReference>
<evidence type="ECO:0000256" key="1">
    <source>
        <dbReference type="ARBA" id="ARBA00022527"/>
    </source>
</evidence>
<dbReference type="InterPro" id="IPR000270">
    <property type="entry name" value="PB1_dom"/>
</dbReference>
<dbReference type="PROSITE" id="PS00107">
    <property type="entry name" value="PROTEIN_KINASE_ATP"/>
    <property type="match status" value="1"/>
</dbReference>
<dbReference type="Gene3D" id="1.10.510.10">
    <property type="entry name" value="Transferase(Phosphotransferase) domain 1"/>
    <property type="match status" value="1"/>
</dbReference>
<gene>
    <name evidence="9" type="ORF">CBR_g53553</name>
</gene>
<dbReference type="SMART" id="SM00666">
    <property type="entry name" value="PB1"/>
    <property type="match status" value="1"/>
</dbReference>
<feature type="region of interest" description="Disordered" evidence="7">
    <location>
        <begin position="931"/>
        <end position="991"/>
    </location>
</feature>
<dbReference type="GO" id="GO:0007165">
    <property type="term" value="P:signal transduction"/>
    <property type="evidence" value="ECO:0007669"/>
    <property type="project" value="TreeGrafter"/>
</dbReference>
<name>A0A388MBB2_CHABU</name>
<evidence type="ECO:0000256" key="5">
    <source>
        <dbReference type="ARBA" id="ARBA00022840"/>
    </source>
</evidence>
<feature type="binding site" evidence="6">
    <location>
        <position position="1975"/>
    </location>
    <ligand>
        <name>ATP</name>
        <dbReference type="ChEBI" id="CHEBI:30616"/>
    </ligand>
</feature>
<dbReference type="CDD" id="cd13999">
    <property type="entry name" value="STKc_MAP3K-like"/>
    <property type="match status" value="1"/>
</dbReference>
<feature type="compositionally biased region" description="Polar residues" evidence="7">
    <location>
        <begin position="680"/>
        <end position="699"/>
    </location>
</feature>
<feature type="region of interest" description="Disordered" evidence="7">
    <location>
        <begin position="529"/>
        <end position="632"/>
    </location>
</feature>
<feature type="compositionally biased region" description="Low complexity" evidence="7">
    <location>
        <begin position="594"/>
        <end position="613"/>
    </location>
</feature>
<feature type="compositionally biased region" description="Low complexity" evidence="7">
    <location>
        <begin position="568"/>
        <end position="578"/>
    </location>
</feature>
<evidence type="ECO:0000256" key="2">
    <source>
        <dbReference type="ARBA" id="ARBA00022679"/>
    </source>
</evidence>
<feature type="compositionally biased region" description="Basic and acidic residues" evidence="7">
    <location>
        <begin position="1681"/>
        <end position="1696"/>
    </location>
</feature>
<dbReference type="InterPro" id="IPR050167">
    <property type="entry name" value="Ser_Thr_protein_kinase"/>
</dbReference>
<dbReference type="Gramene" id="GBG91739">
    <property type="protein sequence ID" value="GBG91739"/>
    <property type="gene ID" value="CBR_g53553"/>
</dbReference>
<dbReference type="SMART" id="SM00220">
    <property type="entry name" value="S_TKc"/>
    <property type="match status" value="1"/>
</dbReference>
<dbReference type="Pfam" id="PF07714">
    <property type="entry name" value="PK_Tyr_Ser-Thr"/>
    <property type="match status" value="1"/>
</dbReference>
<feature type="compositionally biased region" description="Low complexity" evidence="7">
    <location>
        <begin position="1190"/>
        <end position="1201"/>
    </location>
</feature>
<feature type="compositionally biased region" description="Low complexity" evidence="7">
    <location>
        <begin position="1425"/>
        <end position="1439"/>
    </location>
</feature>
<evidence type="ECO:0000313" key="9">
    <source>
        <dbReference type="EMBL" id="GBG91739.1"/>
    </source>
</evidence>
<keyword evidence="2" id="KW-0808">Transferase</keyword>
<feature type="region of interest" description="Disordered" evidence="7">
    <location>
        <begin position="1419"/>
        <end position="1439"/>
    </location>
</feature>
<dbReference type="Pfam" id="PF00564">
    <property type="entry name" value="PB1"/>
    <property type="match status" value="1"/>
</dbReference>
<evidence type="ECO:0000256" key="4">
    <source>
        <dbReference type="ARBA" id="ARBA00022777"/>
    </source>
</evidence>
<feature type="compositionally biased region" description="Basic and acidic residues" evidence="7">
    <location>
        <begin position="1862"/>
        <end position="1876"/>
    </location>
</feature>
<dbReference type="PROSITE" id="PS50011">
    <property type="entry name" value="PROTEIN_KINASE_DOM"/>
    <property type="match status" value="1"/>
</dbReference>
<dbReference type="GO" id="GO:0004674">
    <property type="term" value="F:protein serine/threonine kinase activity"/>
    <property type="evidence" value="ECO:0007669"/>
    <property type="project" value="UniProtKB-KW"/>
</dbReference>
<dbReference type="PANTHER" id="PTHR23257">
    <property type="entry name" value="SERINE-THREONINE PROTEIN KINASE"/>
    <property type="match status" value="1"/>
</dbReference>
<feature type="compositionally biased region" description="Polar residues" evidence="7">
    <location>
        <begin position="982"/>
        <end position="991"/>
    </location>
</feature>
<dbReference type="InterPro" id="IPR008271">
    <property type="entry name" value="Ser/Thr_kinase_AS"/>
</dbReference>
<sequence length="2220" mass="235506">MAKDCLVLGNLPSSHEARAGRMMKMGGAENGRSLHMCLPQGRAPGSTNPLTGGIPPTGGDHDVEDASSPALGGGHVDNVHDPLVWKTLRNEEKSWALVEKKSDIVCNLLDKETQGEQQRQHQVKQLRKTSLRCYPPLHGQQFTYEPLHELSPKIQRLPSTDRALTCDKVLSDLDMEEMMRAECAANTAFSGRLIRHLGGDEESCPAWGAGLPSEHFHRLSQWRSKEETGGSSCEEGGFYGDDDGGGGFGCAAAASSAACASTMPAPALAPTPAWHRRSSNLSGEDMGQLQQKVKLMCRFGGQIRSTGLDNRLTYVGGDTRIQTVNRDVSYAELMKKLTDFYGQPLILKYQLSNEGLDTLVTVSCEEDLVNMMEEYDAEVRSERTGARLKVFLFPASEWDLMPLPAPPVPLGRGRVAHALIAHPPSPRPAASVSGASLGATQSHAALAYEYGGGAGGADHHTYDMVEAQVQLMGEGGAGQQHHHLQHYQNQQQQQVKEVLGYVESPRVRPSLDRSVLDGALANVGEAPGNCNAASSQPQMEGPVAGGGGAVVAGPGQYHHDHSPYQQHPVVSPLVSSSPRHPQQQHHPAVHLLVEQQQQQQQQQEQQSEQQQEQQHTHQVAHHAGKGAPPLGALLNFDHFKKTQYLLLTGPTSQAASAPLHTGSIQSPPYHSHVMSPGRSGRSQQPLQSGSVQAASSPRATFSAVKNGVQGNDEAGGGAVVGVGGRSEAEIYAGRADVNCDAAMNRPLVGAGHLRTVGNCSSPREQKQQEGGGGSPYGALMQPPGLTMDAACCSPCHRALGGGVGDGGMVVPAPASQHIAAQGFEIPQDPTSPLVRRIDGRGGAADSNLNTMGATWRAEAAEVFVSAQSPRGGGGLAGVERSRQQESLYAWSRGMDLQQQQQQQQQNRSELAGAGGVAIDGGMVAERVGGGVISVHSPSQGGTPPDPFARGDLHFHQPQNQQQPQRVLESHGEPQPISARLDQPQQPSQQHSAYAHVLQGQYVPQQAFHGVPSKLGYRVEHQGGGGGGGGGGGHTIACSAPSSPRFPTRQVLPQQQQQQQPAFRGSPPQHEPHLRMMCEELAIQTACGRVPQQQGYLSASPPRDFGPHQRLAEDSNGSLYGPRYQHLAGLHHQQKMGSSPLSYEAAPRVADRGLVHPEKQDHRGHAYSGDGGDYMSFAFGGPLVGPSLSNQHQLQQQHQQEQSGAHGTPRGRYGSPMYHYQERLFEQQTGDQAASVLLAGGGGFMAVHNDTTVGVGAAAAGGGGAGTKPEGDGGGIAAEVKHTWPGDDNVNREEPLKRLPERATIVRRPLRLPEDREAFLAVPDYLTGNHRGVGGGSDDENSLSYYTRGGAMQEGISAPRGLTVYGEGAEIAAEGGGYNEQGGGRGGGGGCLSHDVPNSAWGAFIARGARGSDGDLTSLAERADCSGGSSSASSPGLAGVGQHQAQAPIAGIHLPQGYVAQGNQHVVYGCHLGTGVVVAGSMRTEAGDSGSGLISGQGAGGISVDDAVASSRVHSSQCDRPDVGGGHVEGYDIETGFVGERLATTIGSEGEGNSPAYVTLRGTSLDLHSVSACSQGVNVLDDAAGGSSVSDEKDDINTLIVGSADGVELGEKGVRSPVCAECGQIMATKVPSESVVEEAPIGHSAEGSAAYLGVDFPSNCPAREHGEPLGAERAVPAASTGRSDDGGGHTITAERREDLKTARHVENGGGDEVGVSSGDILSVRSWARAEQQLSHPVRVDSTVNSLLVGEVSLEMGEGWGGDSAEAMKRTEVVPSTSSDAAAPIAGNDEREITDRRKANFMSGLTISCSSIHLPSILESDDDSASVLILDLDIDRCTTTSEAEPVNIEALGELGGGIERRAAGTAAKEKDAEGKNGREQLVAPCDKNQSVVPPMVKPSDEGRDGRSVKETSADQMPNVADDDASQRRKPSPIAFQLENYKHQIIDDADLEELKELGSGTFGTVYHGKWKGTDVAIKRIKISCLNEQRVVSMVNNGVQELKMYCVGRTGHRGMNDVIVQACHSVGMTILIEVARVNDRVQELKRNLNSCQHLSEMMMDRRKRVQIALDAAFGMEYLHARKIIHFDLKCENLLVNMRDPQKPVCKVGDLGLSKLKLQTMITGGLRGTLPWMAPELLDEHAKVDEKVDVFSFGIIMWELLTGEIPYGNMHYGAVIGGIANNTLRPAIPDWCDPPWRNLMERCWATDVKDRPTSSEVVKCLREML</sequence>
<dbReference type="SUPFAM" id="SSF56112">
    <property type="entry name" value="Protein kinase-like (PK-like)"/>
    <property type="match status" value="1"/>
</dbReference>
<reference evidence="9 10" key="1">
    <citation type="journal article" date="2018" name="Cell">
        <title>The Chara Genome: Secondary Complexity and Implications for Plant Terrestrialization.</title>
        <authorList>
            <person name="Nishiyama T."/>
            <person name="Sakayama H."/>
            <person name="Vries J.D."/>
            <person name="Buschmann H."/>
            <person name="Saint-Marcoux D."/>
            <person name="Ullrich K.K."/>
            <person name="Haas F.B."/>
            <person name="Vanderstraeten L."/>
            <person name="Becker D."/>
            <person name="Lang D."/>
            <person name="Vosolsobe S."/>
            <person name="Rombauts S."/>
            <person name="Wilhelmsson P.K.I."/>
            <person name="Janitza P."/>
            <person name="Kern R."/>
            <person name="Heyl A."/>
            <person name="Rumpler F."/>
            <person name="Villalobos L.I.A.C."/>
            <person name="Clay J.M."/>
            <person name="Skokan R."/>
            <person name="Toyoda A."/>
            <person name="Suzuki Y."/>
            <person name="Kagoshima H."/>
            <person name="Schijlen E."/>
            <person name="Tajeshwar N."/>
            <person name="Catarino B."/>
            <person name="Hetherington A.J."/>
            <person name="Saltykova A."/>
            <person name="Bonnot C."/>
            <person name="Breuninger H."/>
            <person name="Symeonidi A."/>
            <person name="Radhakrishnan G.V."/>
            <person name="Van Nieuwerburgh F."/>
            <person name="Deforce D."/>
            <person name="Chang C."/>
            <person name="Karol K.G."/>
            <person name="Hedrich R."/>
            <person name="Ulvskov P."/>
            <person name="Glockner G."/>
            <person name="Delwiche C.F."/>
            <person name="Petrasek J."/>
            <person name="Van de Peer Y."/>
            <person name="Friml J."/>
            <person name="Beilby M."/>
            <person name="Dolan L."/>
            <person name="Kohara Y."/>
            <person name="Sugano S."/>
            <person name="Fujiyama A."/>
            <person name="Delaux P.-M."/>
            <person name="Quint M."/>
            <person name="TheiBen G."/>
            <person name="Hagemann M."/>
            <person name="Harholt J."/>
            <person name="Dunand C."/>
            <person name="Zachgo S."/>
            <person name="Langdale J."/>
            <person name="Maumus F."/>
            <person name="Straeten D.V.D."/>
            <person name="Gould S.B."/>
            <person name="Rensing S.A."/>
        </authorList>
    </citation>
    <scope>NUCLEOTIDE SEQUENCE [LARGE SCALE GENOMIC DNA]</scope>
    <source>
        <strain evidence="9 10">S276</strain>
    </source>
</reference>
<keyword evidence="1" id="KW-0723">Serine/threonine-protein kinase</keyword>
<dbReference type="STRING" id="69332.A0A388MBB2"/>
<dbReference type="InterPro" id="IPR001245">
    <property type="entry name" value="Ser-Thr/Tyr_kinase_cat_dom"/>
</dbReference>
<dbReference type="InterPro" id="IPR017441">
    <property type="entry name" value="Protein_kinase_ATP_BS"/>
</dbReference>
<dbReference type="PROSITE" id="PS00108">
    <property type="entry name" value="PROTEIN_KINASE_ST"/>
    <property type="match status" value="1"/>
</dbReference>
<organism evidence="9 10">
    <name type="scientific">Chara braunii</name>
    <name type="common">Braun's stonewort</name>
    <dbReference type="NCBI Taxonomy" id="69332"/>
    <lineage>
        <taxon>Eukaryota</taxon>
        <taxon>Viridiplantae</taxon>
        <taxon>Streptophyta</taxon>
        <taxon>Charophyceae</taxon>
        <taxon>Charales</taxon>
        <taxon>Characeae</taxon>
        <taxon>Chara</taxon>
    </lineage>
</organism>
<dbReference type="Gene3D" id="3.10.20.90">
    <property type="entry name" value="Phosphatidylinositol 3-kinase Catalytic Subunit, Chain A, domain 1"/>
    <property type="match status" value="1"/>
</dbReference>
<feature type="region of interest" description="Disordered" evidence="7">
    <location>
        <begin position="653"/>
        <end position="715"/>
    </location>
</feature>
<dbReference type="EMBL" id="BFEA01000943">
    <property type="protein sequence ID" value="GBG91739.1"/>
    <property type="molecule type" value="Genomic_DNA"/>
</dbReference>
<accession>A0A388MBB2</accession>
<dbReference type="InterPro" id="IPR000719">
    <property type="entry name" value="Prot_kinase_dom"/>
</dbReference>
<dbReference type="GO" id="GO:0005737">
    <property type="term" value="C:cytoplasm"/>
    <property type="evidence" value="ECO:0007669"/>
    <property type="project" value="TreeGrafter"/>
</dbReference>
<dbReference type="SUPFAM" id="SSF54277">
    <property type="entry name" value="CAD &amp; PB1 domains"/>
    <property type="match status" value="1"/>
</dbReference>
<keyword evidence="5 6" id="KW-0067">ATP-binding</keyword>
<proteinExistence type="predicted"/>
<evidence type="ECO:0000256" key="6">
    <source>
        <dbReference type="PROSITE-ProRule" id="PRU10141"/>
    </source>
</evidence>
<feature type="region of interest" description="Disordered" evidence="7">
    <location>
        <begin position="1862"/>
        <end position="1926"/>
    </location>
</feature>
<dbReference type="InterPro" id="IPR011009">
    <property type="entry name" value="Kinase-like_dom_sf"/>
</dbReference>
<dbReference type="GO" id="GO:0005524">
    <property type="term" value="F:ATP binding"/>
    <property type="evidence" value="ECO:0007669"/>
    <property type="project" value="UniProtKB-UniRule"/>
</dbReference>
<feature type="compositionally biased region" description="Basic and acidic residues" evidence="7">
    <location>
        <begin position="1896"/>
        <end position="1910"/>
    </location>
</feature>
<feature type="region of interest" description="Disordered" evidence="7">
    <location>
        <begin position="1184"/>
        <end position="1211"/>
    </location>
</feature>
<keyword evidence="4" id="KW-0418">Kinase</keyword>
<dbReference type="CDD" id="cd06410">
    <property type="entry name" value="PB1_UP2"/>
    <property type="match status" value="1"/>
</dbReference>
<evidence type="ECO:0000256" key="3">
    <source>
        <dbReference type="ARBA" id="ARBA00022741"/>
    </source>
</evidence>
<feature type="region of interest" description="Disordered" evidence="7">
    <location>
        <begin position="1672"/>
        <end position="1696"/>
    </location>
</feature>
<protein>
    <recommendedName>
        <fullName evidence="8">Protein kinase domain-containing protein</fullName>
    </recommendedName>
</protein>
<evidence type="ECO:0000259" key="8">
    <source>
        <dbReference type="PROSITE" id="PS50011"/>
    </source>
</evidence>
<dbReference type="Gene3D" id="3.30.200.20">
    <property type="entry name" value="Phosphorylase Kinase, domain 1"/>
    <property type="match status" value="1"/>
</dbReference>
<evidence type="ECO:0000313" key="10">
    <source>
        <dbReference type="Proteomes" id="UP000265515"/>
    </source>
</evidence>